<feature type="transmembrane region" description="Helical" evidence="1">
    <location>
        <begin position="127"/>
        <end position="148"/>
    </location>
</feature>
<dbReference type="Proteomes" id="UP000483261">
    <property type="component" value="Unassembled WGS sequence"/>
</dbReference>
<dbReference type="SUPFAM" id="SSF55874">
    <property type="entry name" value="ATPase domain of HSP90 chaperone/DNA topoisomerase II/histidine kinase"/>
    <property type="match status" value="1"/>
</dbReference>
<evidence type="ECO:0000313" key="3">
    <source>
        <dbReference type="Proteomes" id="UP000483261"/>
    </source>
</evidence>
<evidence type="ECO:0000313" key="2">
    <source>
        <dbReference type="EMBL" id="NGN94124.1"/>
    </source>
</evidence>
<dbReference type="GO" id="GO:0005524">
    <property type="term" value="F:ATP binding"/>
    <property type="evidence" value="ECO:0007669"/>
    <property type="project" value="UniProtKB-KW"/>
</dbReference>
<keyword evidence="2" id="KW-0067">ATP-binding</keyword>
<feature type="transmembrane region" description="Helical" evidence="1">
    <location>
        <begin position="75"/>
        <end position="96"/>
    </location>
</feature>
<keyword evidence="3" id="KW-1185">Reference proteome</keyword>
<evidence type="ECO:0000256" key="1">
    <source>
        <dbReference type="SAM" id="Phobius"/>
    </source>
</evidence>
<feature type="transmembrane region" description="Helical" evidence="1">
    <location>
        <begin position="102"/>
        <end position="120"/>
    </location>
</feature>
<protein>
    <submittedName>
        <fullName evidence="2">ATP-binding protein</fullName>
    </submittedName>
</protein>
<keyword evidence="1" id="KW-0812">Transmembrane</keyword>
<keyword evidence="1" id="KW-1133">Transmembrane helix</keyword>
<dbReference type="RefSeq" id="WP_165111846.1">
    <property type="nucleotide sequence ID" value="NZ_JAALAA010000012.1"/>
</dbReference>
<dbReference type="EMBL" id="JAALAA010000012">
    <property type="protein sequence ID" value="NGN94124.1"/>
    <property type="molecule type" value="Genomic_DNA"/>
</dbReference>
<accession>A0A6M1R1J4</accession>
<comment type="caution">
    <text evidence="2">The sequence shown here is derived from an EMBL/GenBank/DDBJ whole genome shotgun (WGS) entry which is preliminary data.</text>
</comment>
<name>A0A6M1R1J4_9ACTN</name>
<dbReference type="Gene3D" id="3.30.565.10">
    <property type="entry name" value="Histidine kinase-like ATPase, C-terminal domain"/>
    <property type="match status" value="1"/>
</dbReference>
<reference evidence="2 3" key="1">
    <citation type="submission" date="2020-02" db="EMBL/GenBank/DDBJ databases">
        <title>Whole-genome analyses of novel actinobacteria.</title>
        <authorList>
            <person name="Sahin N."/>
        </authorList>
    </citation>
    <scope>NUCLEOTIDE SEQUENCE [LARGE SCALE GENOMIC DNA]</scope>
    <source>
        <strain evidence="2 3">KC13</strain>
    </source>
</reference>
<dbReference type="InterPro" id="IPR036890">
    <property type="entry name" value="HATPase_C_sf"/>
</dbReference>
<feature type="transmembrane region" description="Helical" evidence="1">
    <location>
        <begin position="154"/>
        <end position="173"/>
    </location>
</feature>
<dbReference type="AlphaFoldDB" id="A0A6M1R1J4"/>
<keyword evidence="1" id="KW-0472">Membrane</keyword>
<sequence length="388" mass="41014">MPHSTRAAAVRLVAFFVAGMRLATLAQMAPSLLAAMPALPRVDHPWLTGASWILATVMLVAVAALTVVTRRPPAVPYAVLDVAVAVALLVVGLWTVPVELRTGTWVGFQLGYALCVSCGLSAVRSRWLWMFLLASLAIAEVVYIAPTVSDLTDLTLAVSTCLTLLVLGPLAWFGCQTIVRIGTEADEARRYAAAAAKAEEERRARLAIHNGTAMMRLLVETDAADGNGALRSQAEVELNRMRAYLSGQTPPPVGDATNLAAVVTAVGAEFDDLPITVVADLAQDVSLTRDLADDLAAALRSLLLNVRQHAQAGRVVLHAAEDEDGAGWEVTLHDDGIGFDTAATELGVGLREVVVEQLARSSVEVRISSIRDLGTTVTLTQASGVEVS</sequence>
<organism evidence="2 3">
    <name type="scientific">Nocardioides turkmenicus</name>
    <dbReference type="NCBI Taxonomy" id="2711220"/>
    <lineage>
        <taxon>Bacteria</taxon>
        <taxon>Bacillati</taxon>
        <taxon>Actinomycetota</taxon>
        <taxon>Actinomycetes</taxon>
        <taxon>Propionibacteriales</taxon>
        <taxon>Nocardioidaceae</taxon>
        <taxon>Nocardioides</taxon>
    </lineage>
</organism>
<feature type="transmembrane region" description="Helical" evidence="1">
    <location>
        <begin position="45"/>
        <end position="68"/>
    </location>
</feature>
<gene>
    <name evidence="2" type="ORF">G5C66_15410</name>
</gene>
<proteinExistence type="predicted"/>
<keyword evidence="2" id="KW-0547">Nucleotide-binding</keyword>